<keyword evidence="4" id="KW-0406">Ion transport</keyword>
<dbReference type="InterPro" id="IPR036721">
    <property type="entry name" value="RCK_C_sf"/>
</dbReference>
<dbReference type="Gene3D" id="1.10.287.70">
    <property type="match status" value="1"/>
</dbReference>
<evidence type="ECO:0000313" key="4">
    <source>
        <dbReference type="EMBL" id="RID85379.1"/>
    </source>
</evidence>
<dbReference type="AlphaFoldDB" id="A0A398B5L7"/>
<evidence type="ECO:0000259" key="3">
    <source>
        <dbReference type="PROSITE" id="PS51201"/>
    </source>
</evidence>
<dbReference type="InterPro" id="IPR036291">
    <property type="entry name" value="NAD(P)-bd_dom_sf"/>
</dbReference>
<dbReference type="InterPro" id="IPR013099">
    <property type="entry name" value="K_chnl_dom"/>
</dbReference>
<evidence type="ECO:0000256" key="2">
    <source>
        <dbReference type="SAM" id="Phobius"/>
    </source>
</evidence>
<accession>A0A398B5L7</accession>
<keyword evidence="2" id="KW-0812">Transmembrane</keyword>
<dbReference type="PANTHER" id="PTHR43833:SF9">
    <property type="entry name" value="POTASSIUM CHANNEL PROTEIN YUGO-RELATED"/>
    <property type="match status" value="1"/>
</dbReference>
<dbReference type="EMBL" id="QWVS01000018">
    <property type="protein sequence ID" value="RID85379.1"/>
    <property type="molecule type" value="Genomic_DNA"/>
</dbReference>
<dbReference type="GO" id="GO:0034220">
    <property type="term" value="P:monoatomic ion transmembrane transport"/>
    <property type="evidence" value="ECO:0007669"/>
    <property type="project" value="UniProtKB-KW"/>
</dbReference>
<comment type="caution">
    <text evidence="4">The sequence shown here is derived from an EMBL/GenBank/DDBJ whole genome shotgun (WGS) entry which is preliminary data.</text>
</comment>
<keyword evidence="5" id="KW-1185">Reference proteome</keyword>
<dbReference type="RefSeq" id="WP_119117275.1">
    <property type="nucleotide sequence ID" value="NZ_QWVS01000018.1"/>
</dbReference>
<dbReference type="Pfam" id="PF02254">
    <property type="entry name" value="TrkA_N"/>
    <property type="match status" value="1"/>
</dbReference>
<dbReference type="GO" id="GO:0006813">
    <property type="term" value="P:potassium ion transport"/>
    <property type="evidence" value="ECO:0007669"/>
    <property type="project" value="InterPro"/>
</dbReference>
<dbReference type="Pfam" id="PF07885">
    <property type="entry name" value="Ion_trans_2"/>
    <property type="match status" value="1"/>
</dbReference>
<keyword evidence="4" id="KW-0407">Ion channel</keyword>
<feature type="transmembrane region" description="Helical" evidence="2">
    <location>
        <begin position="74"/>
        <end position="92"/>
    </location>
</feature>
<sequence length="330" mass="37334">MSHTNIVSRKFSRIPYLLKLLSIVFVFLFLFGTLIHLIEPDNFPKITDGIWWVIVTISTIGYGDYAPKTLAGRIIGTILILTGVGILTSYFASIAKVAISKEEQFLNGTKIFNGSNHYIIVGWNERSKTIIEEIHERRHEQAIVLIDNTLRQHPLPRTNIHFVHGRATVDDVLLKANIREASLVLITTDFKQNEMQTDMFSILTLLAVKGLNPNVYCLVEILTQEQKENARRAGADGLVETNKFASEYILHFLLSGKAVEIQGEWFGIHIAELAMQHEWAHLTFQQLSNLLLEQDILLIGIMRGGKRRLKPPAHSPLQANDSLLIMAESY</sequence>
<name>A0A398B5L7_9BACI</name>
<protein>
    <submittedName>
        <fullName evidence="4">Potassium channel protein</fullName>
    </submittedName>
</protein>
<dbReference type="SUPFAM" id="SSF81324">
    <property type="entry name" value="Voltage-gated potassium channels"/>
    <property type="match status" value="1"/>
</dbReference>
<evidence type="ECO:0000313" key="5">
    <source>
        <dbReference type="Proteomes" id="UP000266016"/>
    </source>
</evidence>
<dbReference type="PROSITE" id="PS51201">
    <property type="entry name" value="RCK_N"/>
    <property type="match status" value="1"/>
</dbReference>
<comment type="subcellular location">
    <subcellularLocation>
        <location evidence="1">Cell membrane</location>
        <topology evidence="1">Multi-pass membrane protein</topology>
    </subcellularLocation>
</comment>
<reference evidence="4 5" key="1">
    <citation type="submission" date="2018-08" db="EMBL/GenBank/DDBJ databases">
        <title>Bacillus jemisoniae sp. nov., Bacillus chryseoplanitiae sp. nov., Bacillus resnikiae sp. nov., and Bacillus frankliniae sp. nov., isolated from Viking spacecraft and associated surfaces.</title>
        <authorList>
            <person name="Seuylemezian A."/>
            <person name="Vaishampayan P."/>
        </authorList>
    </citation>
    <scope>NUCLEOTIDE SEQUENCE [LARGE SCALE GENOMIC DNA]</scope>
    <source>
        <strain evidence="4 5">MA001</strain>
    </source>
</reference>
<keyword evidence="2" id="KW-1133">Transmembrane helix</keyword>
<dbReference type="SUPFAM" id="SSF116726">
    <property type="entry name" value="TrkA C-terminal domain-like"/>
    <property type="match status" value="1"/>
</dbReference>
<feature type="domain" description="RCK N-terminal" evidence="3">
    <location>
        <begin position="115"/>
        <end position="239"/>
    </location>
</feature>
<organism evidence="4 5">
    <name type="scientific">Peribacillus asahii</name>
    <dbReference type="NCBI Taxonomy" id="228899"/>
    <lineage>
        <taxon>Bacteria</taxon>
        <taxon>Bacillati</taxon>
        <taxon>Bacillota</taxon>
        <taxon>Bacilli</taxon>
        <taxon>Bacillales</taxon>
        <taxon>Bacillaceae</taxon>
        <taxon>Peribacillus</taxon>
    </lineage>
</organism>
<dbReference type="InterPro" id="IPR003148">
    <property type="entry name" value="RCK_N"/>
</dbReference>
<dbReference type="Proteomes" id="UP000266016">
    <property type="component" value="Unassembled WGS sequence"/>
</dbReference>
<dbReference type="GO" id="GO:0005886">
    <property type="term" value="C:plasma membrane"/>
    <property type="evidence" value="ECO:0007669"/>
    <property type="project" value="UniProtKB-SubCell"/>
</dbReference>
<feature type="transmembrane region" description="Helical" evidence="2">
    <location>
        <begin position="16"/>
        <end position="38"/>
    </location>
</feature>
<dbReference type="Gene3D" id="3.30.70.1450">
    <property type="entry name" value="Regulator of K+ conductance, C-terminal domain"/>
    <property type="match status" value="1"/>
</dbReference>
<evidence type="ECO:0000256" key="1">
    <source>
        <dbReference type="ARBA" id="ARBA00004651"/>
    </source>
</evidence>
<dbReference type="SUPFAM" id="SSF51735">
    <property type="entry name" value="NAD(P)-binding Rossmann-fold domains"/>
    <property type="match status" value="1"/>
</dbReference>
<dbReference type="InterPro" id="IPR050721">
    <property type="entry name" value="Trk_Ktr_HKT_K-transport"/>
</dbReference>
<proteinExistence type="predicted"/>
<dbReference type="PANTHER" id="PTHR43833">
    <property type="entry name" value="POTASSIUM CHANNEL PROTEIN 2-RELATED-RELATED"/>
    <property type="match status" value="1"/>
</dbReference>
<dbReference type="Gene3D" id="3.40.50.720">
    <property type="entry name" value="NAD(P)-binding Rossmann-like Domain"/>
    <property type="match status" value="1"/>
</dbReference>
<feature type="transmembrane region" description="Helical" evidence="2">
    <location>
        <begin position="50"/>
        <end position="67"/>
    </location>
</feature>
<keyword evidence="2" id="KW-0472">Membrane</keyword>
<keyword evidence="4" id="KW-0813">Transport</keyword>
<gene>
    <name evidence="4" type="ORF">D1953_11210</name>
</gene>